<keyword evidence="2" id="KW-1185">Reference proteome</keyword>
<dbReference type="Proteomes" id="UP000265562">
    <property type="component" value="Chromosome"/>
</dbReference>
<protein>
    <submittedName>
        <fullName evidence="1">Uncharacterized protein</fullName>
    </submittedName>
</protein>
<reference evidence="1 2" key="1">
    <citation type="submission" date="2018-09" db="EMBL/GenBank/DDBJ databases">
        <title>Genome sequencing of Lachnoanaerobaculum umeaense DSM 23576.</title>
        <authorList>
            <person name="Kook J.-K."/>
            <person name="Park S.-N."/>
            <person name="Lim Y.K."/>
        </authorList>
    </citation>
    <scope>NUCLEOTIDE SEQUENCE [LARGE SCALE GENOMIC DNA]</scope>
    <source>
        <strain evidence="2">DSM 23576 \ CCUG 58757</strain>
    </source>
</reference>
<dbReference type="AlphaFoldDB" id="A0A385Q227"/>
<sequence length="232" mass="25824">MKKIFTIVLVIFCTTSIMACKTKAKIEDNKETTDTIIDESTSEISEIDEDTLNYQDTVAWSVNESWIPDDNPDAVAAFNRSVEGMQDYHYKVVAVLSSQLESGMNYQYLAKGEATTPDAKPEYLIVKLHEDLGTEVEITWSENLLGGDLGWEYNDSSLDIKDNPNVEAAFNKAKESLTEVNYEPIAYIGKKDNSYAILTKITINQSEPSSSIGLVFITSDDSGVVIDDIRGY</sequence>
<dbReference type="EMBL" id="CP032364">
    <property type="protein sequence ID" value="AYB00137.1"/>
    <property type="molecule type" value="Genomic_DNA"/>
</dbReference>
<dbReference type="RefSeq" id="WP_111525349.1">
    <property type="nucleotide sequence ID" value="NZ_CP032364.1"/>
</dbReference>
<name>A0A385Q227_9FIRM</name>
<accession>A0A385Q227</accession>
<dbReference type="PROSITE" id="PS51257">
    <property type="entry name" value="PROKAR_LIPOPROTEIN"/>
    <property type="match status" value="1"/>
</dbReference>
<dbReference type="KEGG" id="lua:D4A81_09420"/>
<evidence type="ECO:0000313" key="2">
    <source>
        <dbReference type="Proteomes" id="UP000265562"/>
    </source>
</evidence>
<evidence type="ECO:0000313" key="1">
    <source>
        <dbReference type="EMBL" id="AYB00137.1"/>
    </source>
</evidence>
<dbReference type="OrthoDB" id="6505153at2"/>
<organism evidence="1 2">
    <name type="scientific">Lachnoanaerobaculum umeaense</name>
    <dbReference type="NCBI Taxonomy" id="617123"/>
    <lineage>
        <taxon>Bacteria</taxon>
        <taxon>Bacillati</taxon>
        <taxon>Bacillota</taxon>
        <taxon>Clostridia</taxon>
        <taxon>Lachnospirales</taxon>
        <taxon>Lachnospiraceae</taxon>
        <taxon>Lachnoanaerobaculum</taxon>
    </lineage>
</organism>
<gene>
    <name evidence="1" type="ORF">D4A81_09420</name>
</gene>
<proteinExistence type="predicted"/>